<feature type="compositionally biased region" description="Polar residues" evidence="2">
    <location>
        <begin position="99"/>
        <end position="120"/>
    </location>
</feature>
<evidence type="ECO:0000259" key="3">
    <source>
        <dbReference type="Pfam" id="PF00018"/>
    </source>
</evidence>
<sequence length="383" mass="41991">MGQRSSSLLAARTRPKISLTWVLRGDRQSSSAATTNTAPGVDTSPSAATDAPPPTSTTISTNNNTIENPVTKCNAKPNDCINNKVSSEESKNNNKSVGAITTRTSSEPSLLTANSESGRSGRSHRDKNRHRRNRIPRHKTEKQRRHCRFGYEIQDVDAFLTKASLEKPANIPVVLAFPCVLYQTRIGGYQEEFSLPLGMVVNAVFKNQAWLYVQTPHGEEGYVSYAVCLPLGILPPPQRASKPPPCWETHTDIFPQPLGNRTDSEKIREGTRSECGGRGRCYSHVGRRGRYGGERDAVSACGERSVDRLYLRAAASAKCKGTTRHTLLVIRSDYNSKGRNTLSVAKGDVVALVSGHLKDWFWVRSRDGSEGFIPSVVAGHGFL</sequence>
<dbReference type="eggNOG" id="ENOG502QSPH">
    <property type="taxonomic scope" value="Eukaryota"/>
</dbReference>
<feature type="domain" description="SH3" evidence="3">
    <location>
        <begin position="333"/>
        <end position="375"/>
    </location>
</feature>
<accession>A0A067RB83</accession>
<dbReference type="EMBL" id="KK852620">
    <property type="protein sequence ID" value="KDR20073.1"/>
    <property type="molecule type" value="Genomic_DNA"/>
</dbReference>
<dbReference type="CDD" id="cd00174">
    <property type="entry name" value="SH3"/>
    <property type="match status" value="1"/>
</dbReference>
<feature type="compositionally biased region" description="Low complexity" evidence="2">
    <location>
        <begin position="42"/>
        <end position="66"/>
    </location>
</feature>
<keyword evidence="1" id="KW-0728">SH3 domain</keyword>
<evidence type="ECO:0000313" key="4">
    <source>
        <dbReference type="EMBL" id="KDR20073.1"/>
    </source>
</evidence>
<evidence type="ECO:0000256" key="2">
    <source>
        <dbReference type="SAM" id="MobiDB-lite"/>
    </source>
</evidence>
<keyword evidence="5" id="KW-1185">Reference proteome</keyword>
<dbReference type="STRING" id="136037.A0A067RB83"/>
<name>A0A067RB83_ZOONE</name>
<reference evidence="4 5" key="1">
    <citation type="journal article" date="2014" name="Nat. Commun.">
        <title>Molecular traces of alternative social organization in a termite genome.</title>
        <authorList>
            <person name="Terrapon N."/>
            <person name="Li C."/>
            <person name="Robertson H.M."/>
            <person name="Ji L."/>
            <person name="Meng X."/>
            <person name="Booth W."/>
            <person name="Chen Z."/>
            <person name="Childers C.P."/>
            <person name="Glastad K.M."/>
            <person name="Gokhale K."/>
            <person name="Gowin J."/>
            <person name="Gronenberg W."/>
            <person name="Hermansen R.A."/>
            <person name="Hu H."/>
            <person name="Hunt B.G."/>
            <person name="Huylmans A.K."/>
            <person name="Khalil S.M."/>
            <person name="Mitchell R.D."/>
            <person name="Munoz-Torres M.C."/>
            <person name="Mustard J.A."/>
            <person name="Pan H."/>
            <person name="Reese J.T."/>
            <person name="Scharf M.E."/>
            <person name="Sun F."/>
            <person name="Vogel H."/>
            <person name="Xiao J."/>
            <person name="Yang W."/>
            <person name="Yang Z."/>
            <person name="Yang Z."/>
            <person name="Zhou J."/>
            <person name="Zhu J."/>
            <person name="Brent C.S."/>
            <person name="Elsik C.G."/>
            <person name="Goodisman M.A."/>
            <person name="Liberles D.A."/>
            <person name="Roe R.M."/>
            <person name="Vargo E.L."/>
            <person name="Vilcinskas A."/>
            <person name="Wang J."/>
            <person name="Bornberg-Bauer E."/>
            <person name="Korb J."/>
            <person name="Zhang G."/>
            <person name="Liebig J."/>
        </authorList>
    </citation>
    <scope>NUCLEOTIDE SEQUENCE [LARGE SCALE GENOMIC DNA]</scope>
    <source>
        <tissue evidence="4">Whole organism</tissue>
    </source>
</reference>
<protein>
    <recommendedName>
        <fullName evidence="3">SH3 domain-containing protein</fullName>
    </recommendedName>
</protein>
<evidence type="ECO:0000256" key="1">
    <source>
        <dbReference type="ARBA" id="ARBA00022443"/>
    </source>
</evidence>
<dbReference type="InterPro" id="IPR001452">
    <property type="entry name" value="SH3_domain"/>
</dbReference>
<dbReference type="SUPFAM" id="SSF50044">
    <property type="entry name" value="SH3-domain"/>
    <property type="match status" value="1"/>
</dbReference>
<organism evidence="4 5">
    <name type="scientific">Zootermopsis nevadensis</name>
    <name type="common">Dampwood termite</name>
    <dbReference type="NCBI Taxonomy" id="136037"/>
    <lineage>
        <taxon>Eukaryota</taxon>
        <taxon>Metazoa</taxon>
        <taxon>Ecdysozoa</taxon>
        <taxon>Arthropoda</taxon>
        <taxon>Hexapoda</taxon>
        <taxon>Insecta</taxon>
        <taxon>Pterygota</taxon>
        <taxon>Neoptera</taxon>
        <taxon>Polyneoptera</taxon>
        <taxon>Dictyoptera</taxon>
        <taxon>Blattodea</taxon>
        <taxon>Blattoidea</taxon>
        <taxon>Termitoidae</taxon>
        <taxon>Termopsidae</taxon>
        <taxon>Zootermopsis</taxon>
    </lineage>
</organism>
<feature type="region of interest" description="Disordered" evidence="2">
    <location>
        <begin position="22"/>
        <end position="144"/>
    </location>
</feature>
<evidence type="ECO:0000313" key="5">
    <source>
        <dbReference type="Proteomes" id="UP000027135"/>
    </source>
</evidence>
<dbReference type="AlphaFoldDB" id="A0A067RB83"/>
<gene>
    <name evidence="4" type="ORF">L798_05466</name>
</gene>
<feature type="compositionally biased region" description="Basic residues" evidence="2">
    <location>
        <begin position="121"/>
        <end position="144"/>
    </location>
</feature>
<dbReference type="InterPro" id="IPR036028">
    <property type="entry name" value="SH3-like_dom_sf"/>
</dbReference>
<dbReference type="Gene3D" id="2.30.30.40">
    <property type="entry name" value="SH3 Domains"/>
    <property type="match status" value="1"/>
</dbReference>
<feature type="compositionally biased region" description="Polar residues" evidence="2">
    <location>
        <begin position="28"/>
        <end position="38"/>
    </location>
</feature>
<dbReference type="InParanoid" id="A0A067RB83"/>
<dbReference type="Proteomes" id="UP000027135">
    <property type="component" value="Unassembled WGS sequence"/>
</dbReference>
<dbReference type="Pfam" id="PF00018">
    <property type="entry name" value="SH3_1"/>
    <property type="match status" value="1"/>
</dbReference>
<proteinExistence type="predicted"/>